<dbReference type="OrthoDB" id="3263038at2759"/>
<accession>A0A9Q3GRT2</accession>
<dbReference type="EMBL" id="AVOT02004515">
    <property type="protein sequence ID" value="MBW0476575.1"/>
    <property type="molecule type" value="Genomic_DNA"/>
</dbReference>
<comment type="caution">
    <text evidence="1">The sequence shown here is derived from an EMBL/GenBank/DDBJ whole genome shotgun (WGS) entry which is preliminary data.</text>
</comment>
<gene>
    <name evidence="1" type="ORF">O181_016290</name>
</gene>
<keyword evidence="2" id="KW-1185">Reference proteome</keyword>
<proteinExistence type="predicted"/>
<dbReference type="Proteomes" id="UP000765509">
    <property type="component" value="Unassembled WGS sequence"/>
</dbReference>
<sequence>MRELTSEKYSDSLRVLDLKTGKIKVTRDYTVSHFPVSSAIQHPENTLPHEPKTKLILKFPRQIEAKDYLSPVHQNLTKNLELTTMSSVAKAKDKHYE</sequence>
<dbReference type="AlphaFoldDB" id="A0A9Q3GRT2"/>
<name>A0A9Q3GRT2_9BASI</name>
<organism evidence="1 2">
    <name type="scientific">Austropuccinia psidii MF-1</name>
    <dbReference type="NCBI Taxonomy" id="1389203"/>
    <lineage>
        <taxon>Eukaryota</taxon>
        <taxon>Fungi</taxon>
        <taxon>Dikarya</taxon>
        <taxon>Basidiomycota</taxon>
        <taxon>Pucciniomycotina</taxon>
        <taxon>Pucciniomycetes</taxon>
        <taxon>Pucciniales</taxon>
        <taxon>Sphaerophragmiaceae</taxon>
        <taxon>Austropuccinia</taxon>
    </lineage>
</organism>
<protein>
    <submittedName>
        <fullName evidence="1">Uncharacterized protein</fullName>
    </submittedName>
</protein>
<evidence type="ECO:0000313" key="1">
    <source>
        <dbReference type="EMBL" id="MBW0476575.1"/>
    </source>
</evidence>
<evidence type="ECO:0000313" key="2">
    <source>
        <dbReference type="Proteomes" id="UP000765509"/>
    </source>
</evidence>
<reference evidence="1" key="1">
    <citation type="submission" date="2021-03" db="EMBL/GenBank/DDBJ databases">
        <title>Draft genome sequence of rust myrtle Austropuccinia psidii MF-1, a brazilian biotype.</title>
        <authorList>
            <person name="Quecine M.C."/>
            <person name="Pachon D.M.R."/>
            <person name="Bonatelli M.L."/>
            <person name="Correr F.H."/>
            <person name="Franceschini L.M."/>
            <person name="Leite T.F."/>
            <person name="Margarido G.R.A."/>
            <person name="Almeida C.A."/>
            <person name="Ferrarezi J.A."/>
            <person name="Labate C.A."/>
        </authorList>
    </citation>
    <scope>NUCLEOTIDE SEQUENCE</scope>
    <source>
        <strain evidence="1">MF-1</strain>
    </source>
</reference>